<organism evidence="1 2">
    <name type="scientific">Penstemon smallii</name>
    <dbReference type="NCBI Taxonomy" id="265156"/>
    <lineage>
        <taxon>Eukaryota</taxon>
        <taxon>Viridiplantae</taxon>
        <taxon>Streptophyta</taxon>
        <taxon>Embryophyta</taxon>
        <taxon>Tracheophyta</taxon>
        <taxon>Spermatophyta</taxon>
        <taxon>Magnoliopsida</taxon>
        <taxon>eudicotyledons</taxon>
        <taxon>Gunneridae</taxon>
        <taxon>Pentapetalae</taxon>
        <taxon>asterids</taxon>
        <taxon>lamiids</taxon>
        <taxon>Lamiales</taxon>
        <taxon>Plantaginaceae</taxon>
        <taxon>Cheloneae</taxon>
        <taxon>Penstemon</taxon>
    </lineage>
</organism>
<protein>
    <submittedName>
        <fullName evidence="1">Uncharacterized protein</fullName>
    </submittedName>
</protein>
<dbReference type="Gene3D" id="3.30.420.10">
    <property type="entry name" value="Ribonuclease H-like superfamily/Ribonuclease H"/>
    <property type="match status" value="1"/>
</dbReference>
<keyword evidence="2" id="KW-1185">Reference proteome</keyword>
<dbReference type="EMBL" id="JBJXBP010000006">
    <property type="protein sequence ID" value="KAL3825517.1"/>
    <property type="molecule type" value="Genomic_DNA"/>
</dbReference>
<comment type="caution">
    <text evidence="1">The sequence shown here is derived from an EMBL/GenBank/DDBJ whole genome shotgun (WGS) entry which is preliminary data.</text>
</comment>
<dbReference type="SUPFAM" id="SSF53098">
    <property type="entry name" value="Ribonuclease H-like"/>
    <property type="match status" value="1"/>
</dbReference>
<dbReference type="Proteomes" id="UP001634393">
    <property type="component" value="Unassembled WGS sequence"/>
</dbReference>
<dbReference type="InterPro" id="IPR012337">
    <property type="entry name" value="RNaseH-like_sf"/>
</dbReference>
<reference evidence="1 2" key="1">
    <citation type="submission" date="2024-12" db="EMBL/GenBank/DDBJ databases">
        <title>The unique morphological basis and parallel evolutionary history of personate flowers in Penstemon.</title>
        <authorList>
            <person name="Depatie T.H."/>
            <person name="Wessinger C.A."/>
        </authorList>
    </citation>
    <scope>NUCLEOTIDE SEQUENCE [LARGE SCALE GENOMIC DNA]</scope>
    <source>
        <strain evidence="1">WTNN_2</strain>
        <tissue evidence="1">Leaf</tissue>
    </source>
</reference>
<dbReference type="InterPro" id="IPR036397">
    <property type="entry name" value="RNaseH_sf"/>
</dbReference>
<evidence type="ECO:0000313" key="2">
    <source>
        <dbReference type="Proteomes" id="UP001634393"/>
    </source>
</evidence>
<sequence length="94" mass="10983">MHPPPIIHCIPFYGEIKMIHVNVAKKVHQVEWWIIFRFVVGLDTECRPNLKLGEDHYIAILQLCVGNEYLIYQFLHELSSILVLYFVASGSKKM</sequence>
<accession>A0ABD3SMK5</accession>
<dbReference type="AlphaFoldDB" id="A0ABD3SMK5"/>
<evidence type="ECO:0000313" key="1">
    <source>
        <dbReference type="EMBL" id="KAL3825517.1"/>
    </source>
</evidence>
<proteinExistence type="predicted"/>
<gene>
    <name evidence="1" type="ORF">ACJIZ3_021546</name>
</gene>
<name>A0ABD3SMK5_9LAMI</name>